<name>A0A9W8NS38_9AGAR</name>
<dbReference type="AlphaFoldDB" id="A0A9W8NS38"/>
<evidence type="ECO:0000259" key="8">
    <source>
        <dbReference type="Pfam" id="PF00857"/>
    </source>
</evidence>
<organism evidence="9 10">
    <name type="scientific">Lentinula detonsa</name>
    <dbReference type="NCBI Taxonomy" id="2804962"/>
    <lineage>
        <taxon>Eukaryota</taxon>
        <taxon>Fungi</taxon>
        <taxon>Dikarya</taxon>
        <taxon>Basidiomycota</taxon>
        <taxon>Agaricomycotina</taxon>
        <taxon>Agaricomycetes</taxon>
        <taxon>Agaricomycetidae</taxon>
        <taxon>Agaricales</taxon>
        <taxon>Marasmiineae</taxon>
        <taxon>Omphalotaceae</taxon>
        <taxon>Lentinula</taxon>
    </lineage>
</organism>
<gene>
    <name evidence="9" type="ORF">DFH05DRAFT_1406556</name>
</gene>
<dbReference type="InterPro" id="IPR052347">
    <property type="entry name" value="Isochorismatase_Nicotinamidase"/>
</dbReference>
<evidence type="ECO:0000256" key="4">
    <source>
        <dbReference type="ARBA" id="ARBA00022801"/>
    </source>
</evidence>
<dbReference type="Proteomes" id="UP001142393">
    <property type="component" value="Unassembled WGS sequence"/>
</dbReference>
<dbReference type="Gene3D" id="3.40.50.850">
    <property type="entry name" value="Isochorismatase-like"/>
    <property type="match status" value="1"/>
</dbReference>
<accession>A0A9W8NS38</accession>
<evidence type="ECO:0000256" key="7">
    <source>
        <dbReference type="ARBA" id="ARBA00043224"/>
    </source>
</evidence>
<comment type="similarity">
    <text evidence="1">Belongs to the isochorismatase family.</text>
</comment>
<dbReference type="EC" id="3.5.1.19" evidence="6"/>
<dbReference type="PANTHER" id="PTHR11080:SF2">
    <property type="entry name" value="LD05707P"/>
    <property type="match status" value="1"/>
</dbReference>
<dbReference type="GO" id="GO:0008936">
    <property type="term" value="F:nicotinamidase activity"/>
    <property type="evidence" value="ECO:0007669"/>
    <property type="project" value="UniProtKB-EC"/>
</dbReference>
<dbReference type="Pfam" id="PF00857">
    <property type="entry name" value="Isochorismatase"/>
    <property type="match status" value="1"/>
</dbReference>
<dbReference type="GO" id="GO:0046872">
    <property type="term" value="F:metal ion binding"/>
    <property type="evidence" value="ECO:0007669"/>
    <property type="project" value="UniProtKB-KW"/>
</dbReference>
<evidence type="ECO:0000256" key="1">
    <source>
        <dbReference type="ARBA" id="ARBA00006336"/>
    </source>
</evidence>
<dbReference type="EMBL" id="JANVFU010000017">
    <property type="protein sequence ID" value="KAJ3739749.1"/>
    <property type="molecule type" value="Genomic_DNA"/>
</dbReference>
<dbReference type="PANTHER" id="PTHR11080">
    <property type="entry name" value="PYRAZINAMIDASE/NICOTINAMIDASE"/>
    <property type="match status" value="1"/>
</dbReference>
<evidence type="ECO:0000256" key="3">
    <source>
        <dbReference type="ARBA" id="ARBA00022723"/>
    </source>
</evidence>
<evidence type="ECO:0000313" key="9">
    <source>
        <dbReference type="EMBL" id="KAJ3739749.1"/>
    </source>
</evidence>
<comment type="caution">
    <text evidence="9">The sequence shown here is derived from an EMBL/GenBank/DDBJ whole genome shotgun (WGS) entry which is preliminary data.</text>
</comment>
<keyword evidence="10" id="KW-1185">Reference proteome</keyword>
<evidence type="ECO:0000256" key="6">
    <source>
        <dbReference type="ARBA" id="ARBA00039017"/>
    </source>
</evidence>
<protein>
    <recommendedName>
        <fullName evidence="6">nicotinamidase</fullName>
        <ecNumber evidence="6">3.5.1.19</ecNumber>
    </recommendedName>
    <alternativeName>
        <fullName evidence="7">Nicotinamide deamidase</fullName>
    </alternativeName>
</protein>
<feature type="domain" description="Isochorismatase-like" evidence="8">
    <location>
        <begin position="8"/>
        <end position="202"/>
    </location>
</feature>
<reference evidence="9 10" key="1">
    <citation type="journal article" date="2023" name="Proc. Natl. Acad. Sci. U.S.A.">
        <title>A global phylogenomic analysis of the shiitake genus Lentinula.</title>
        <authorList>
            <person name="Sierra-Patev S."/>
            <person name="Min B."/>
            <person name="Naranjo-Ortiz M."/>
            <person name="Looney B."/>
            <person name="Konkel Z."/>
            <person name="Slot J.C."/>
            <person name="Sakamoto Y."/>
            <person name="Steenwyk J.L."/>
            <person name="Rokas A."/>
            <person name="Carro J."/>
            <person name="Camarero S."/>
            <person name="Ferreira P."/>
            <person name="Molpeceres G."/>
            <person name="Ruiz-Duenas F.J."/>
            <person name="Serrano A."/>
            <person name="Henrissat B."/>
            <person name="Drula E."/>
            <person name="Hughes K.W."/>
            <person name="Mata J.L."/>
            <person name="Ishikawa N.K."/>
            <person name="Vargas-Isla R."/>
            <person name="Ushijima S."/>
            <person name="Smith C.A."/>
            <person name="Donoghue J."/>
            <person name="Ahrendt S."/>
            <person name="Andreopoulos W."/>
            <person name="He G."/>
            <person name="LaButti K."/>
            <person name="Lipzen A."/>
            <person name="Ng V."/>
            <person name="Riley R."/>
            <person name="Sandor L."/>
            <person name="Barry K."/>
            <person name="Martinez A.T."/>
            <person name="Xiao Y."/>
            <person name="Gibbons J.G."/>
            <person name="Terashima K."/>
            <person name="Grigoriev I.V."/>
            <person name="Hibbett D."/>
        </authorList>
    </citation>
    <scope>NUCLEOTIDE SEQUENCE [LARGE SCALE GENOMIC DNA]</scope>
    <source>
        <strain evidence="9 10">TFB7810</strain>
    </source>
</reference>
<keyword evidence="2" id="KW-0662">Pyridine nucleotide biosynthesis</keyword>
<keyword evidence="4" id="KW-0378">Hydrolase</keyword>
<keyword evidence="3" id="KW-0479">Metal-binding</keyword>
<comment type="pathway">
    <text evidence="5">Cofactor biosynthesis; nicotinate biosynthesis; nicotinate from nicotinamide: step 1/1.</text>
</comment>
<dbReference type="CDD" id="cd01011">
    <property type="entry name" value="nicotinamidase"/>
    <property type="match status" value="1"/>
</dbReference>
<dbReference type="InterPro" id="IPR036380">
    <property type="entry name" value="Isochorismatase-like_sf"/>
</dbReference>
<sequence>MNNEYKPALLIIDFQEDFCPPNGALAVAEGRSIAPIINDLLRLPFVQKIATKDFHPPDHVSFASNHPEPHNKPFISFVTIPNPYNPDETEISRLWPVHCVQGTPGAELIPELDISRVHMVVEKGQDARVEVYSAFGAPFRNPVVKEASTGLAQSLRNAGVTDVFVVGLAMDYCVRSTAIDAVAEGFKTYVIIEATKAVDPSEEGWGKTVKELESAGVNLVGLAGEELAKVRLAEDV</sequence>
<evidence type="ECO:0000256" key="5">
    <source>
        <dbReference type="ARBA" id="ARBA00037900"/>
    </source>
</evidence>
<dbReference type="InterPro" id="IPR000868">
    <property type="entry name" value="Isochorismatase-like_dom"/>
</dbReference>
<evidence type="ECO:0000313" key="10">
    <source>
        <dbReference type="Proteomes" id="UP001142393"/>
    </source>
</evidence>
<dbReference type="GO" id="GO:0019363">
    <property type="term" value="P:pyridine nucleotide biosynthetic process"/>
    <property type="evidence" value="ECO:0007669"/>
    <property type="project" value="UniProtKB-KW"/>
</dbReference>
<evidence type="ECO:0000256" key="2">
    <source>
        <dbReference type="ARBA" id="ARBA00022642"/>
    </source>
</evidence>
<proteinExistence type="inferred from homology"/>
<dbReference type="SUPFAM" id="SSF52499">
    <property type="entry name" value="Isochorismatase-like hydrolases"/>
    <property type="match status" value="1"/>
</dbReference>